<dbReference type="EMBL" id="JBBPBM010000008">
    <property type="protein sequence ID" value="KAK8572767.1"/>
    <property type="molecule type" value="Genomic_DNA"/>
</dbReference>
<keyword evidence="1" id="KW-0732">Signal</keyword>
<feature type="chain" id="PRO_5046971675" description="Transmembrane protein" evidence="1">
    <location>
        <begin position="28"/>
        <end position="74"/>
    </location>
</feature>
<proteinExistence type="predicted"/>
<name>A0ABR2F6V6_9ROSI</name>
<dbReference type="PANTHER" id="PTHR37245:SF4">
    <property type="entry name" value="PAMP-INDUCED SECRETED PEPTIDE 1"/>
    <property type="match status" value="1"/>
</dbReference>
<accession>A0ABR2F6V6</accession>
<evidence type="ECO:0008006" key="4">
    <source>
        <dbReference type="Google" id="ProtNLM"/>
    </source>
</evidence>
<reference evidence="2 3" key="1">
    <citation type="journal article" date="2024" name="G3 (Bethesda)">
        <title>Genome assembly of Hibiscus sabdariffa L. provides insights into metabolisms of medicinal natural products.</title>
        <authorList>
            <person name="Kim T."/>
        </authorList>
    </citation>
    <scope>NUCLEOTIDE SEQUENCE [LARGE SCALE GENOMIC DNA]</scope>
    <source>
        <strain evidence="2">TK-2024</strain>
        <tissue evidence="2">Old leaves</tissue>
    </source>
</reference>
<dbReference type="PANTHER" id="PTHR37245">
    <property type="entry name" value="PAMP-INDUCED SECRETED PEPTIDE 1"/>
    <property type="match status" value="1"/>
</dbReference>
<dbReference type="Proteomes" id="UP001472677">
    <property type="component" value="Unassembled WGS sequence"/>
</dbReference>
<keyword evidence="3" id="KW-1185">Reference proteome</keyword>
<feature type="signal peptide" evidence="1">
    <location>
        <begin position="1"/>
        <end position="27"/>
    </location>
</feature>
<evidence type="ECO:0000256" key="1">
    <source>
        <dbReference type="SAM" id="SignalP"/>
    </source>
</evidence>
<evidence type="ECO:0000313" key="3">
    <source>
        <dbReference type="Proteomes" id="UP001472677"/>
    </source>
</evidence>
<gene>
    <name evidence="2" type="ORF">V6N12_028811</name>
</gene>
<protein>
    <recommendedName>
        <fullName evidence="4">Transmembrane protein</fullName>
    </recommendedName>
</protein>
<sequence>MNSRKASTLFIIFVISMAFLSHVGVDATRVLPEDFADANHLHTYSSSVYDKAKLTMSCCFQRLASGPSPRGPGH</sequence>
<dbReference type="InterPro" id="IPR040273">
    <property type="entry name" value="PIP1"/>
</dbReference>
<comment type="caution">
    <text evidence="2">The sequence shown here is derived from an EMBL/GenBank/DDBJ whole genome shotgun (WGS) entry which is preliminary data.</text>
</comment>
<evidence type="ECO:0000313" key="2">
    <source>
        <dbReference type="EMBL" id="KAK8572767.1"/>
    </source>
</evidence>
<organism evidence="2 3">
    <name type="scientific">Hibiscus sabdariffa</name>
    <name type="common">roselle</name>
    <dbReference type="NCBI Taxonomy" id="183260"/>
    <lineage>
        <taxon>Eukaryota</taxon>
        <taxon>Viridiplantae</taxon>
        <taxon>Streptophyta</taxon>
        <taxon>Embryophyta</taxon>
        <taxon>Tracheophyta</taxon>
        <taxon>Spermatophyta</taxon>
        <taxon>Magnoliopsida</taxon>
        <taxon>eudicotyledons</taxon>
        <taxon>Gunneridae</taxon>
        <taxon>Pentapetalae</taxon>
        <taxon>rosids</taxon>
        <taxon>malvids</taxon>
        <taxon>Malvales</taxon>
        <taxon>Malvaceae</taxon>
        <taxon>Malvoideae</taxon>
        <taxon>Hibiscus</taxon>
    </lineage>
</organism>